<reference evidence="9 10" key="1">
    <citation type="submission" date="2018-12" db="EMBL/GenBank/DDBJ databases">
        <title>Dyella dinghuensis sp. nov. DHOA06 and Dyella choica sp. nov. 4M-K27, isolated from forest soil.</title>
        <authorList>
            <person name="Qiu L.-H."/>
            <person name="Gao Z.-H."/>
        </authorList>
    </citation>
    <scope>NUCLEOTIDE SEQUENCE [LARGE SCALE GENOMIC DNA]</scope>
    <source>
        <strain evidence="9 10">DHOA06</strain>
    </source>
</reference>
<dbReference type="InterPro" id="IPR036909">
    <property type="entry name" value="Cyt_c-like_dom_sf"/>
</dbReference>
<dbReference type="GO" id="GO:0009055">
    <property type="term" value="F:electron transfer activity"/>
    <property type="evidence" value="ECO:0007669"/>
    <property type="project" value="InterPro"/>
</dbReference>
<keyword evidence="4" id="KW-0249">Electron transport</keyword>
<comment type="caution">
    <text evidence="9">The sequence shown here is derived from an EMBL/GenBank/DDBJ whole genome shotgun (WGS) entry which is preliminary data.</text>
</comment>
<feature type="domain" description="Cytochrome c" evidence="8">
    <location>
        <begin position="19"/>
        <end position="98"/>
    </location>
</feature>
<keyword evidence="1" id="KW-0813">Transport</keyword>
<keyword evidence="10" id="KW-1185">Reference proteome</keyword>
<dbReference type="RefSeq" id="WP_126673418.1">
    <property type="nucleotide sequence ID" value="NZ_RYZR01000005.1"/>
</dbReference>
<keyword evidence="3 6" id="KW-0479">Metal-binding</keyword>
<evidence type="ECO:0000313" key="10">
    <source>
        <dbReference type="Proteomes" id="UP000267077"/>
    </source>
</evidence>
<feature type="chain" id="PRO_5018553126" evidence="7">
    <location>
        <begin position="20"/>
        <end position="107"/>
    </location>
</feature>
<evidence type="ECO:0000259" key="8">
    <source>
        <dbReference type="PROSITE" id="PS51007"/>
    </source>
</evidence>
<evidence type="ECO:0000313" key="9">
    <source>
        <dbReference type="EMBL" id="RUL64139.1"/>
    </source>
</evidence>
<dbReference type="PROSITE" id="PS51007">
    <property type="entry name" value="CYTC"/>
    <property type="match status" value="1"/>
</dbReference>
<proteinExistence type="predicted"/>
<dbReference type="SUPFAM" id="SSF46626">
    <property type="entry name" value="Cytochrome c"/>
    <property type="match status" value="1"/>
</dbReference>
<evidence type="ECO:0000256" key="3">
    <source>
        <dbReference type="ARBA" id="ARBA00022723"/>
    </source>
</evidence>
<evidence type="ECO:0000256" key="1">
    <source>
        <dbReference type="ARBA" id="ARBA00022448"/>
    </source>
</evidence>
<evidence type="ECO:0000256" key="7">
    <source>
        <dbReference type="SAM" id="SignalP"/>
    </source>
</evidence>
<dbReference type="PANTHER" id="PTHR33751:SF9">
    <property type="entry name" value="CYTOCHROME C4"/>
    <property type="match status" value="1"/>
</dbReference>
<dbReference type="AlphaFoldDB" id="A0A3S0PGI3"/>
<dbReference type="PANTHER" id="PTHR33751">
    <property type="entry name" value="CBB3-TYPE CYTOCHROME C OXIDASE SUBUNIT FIXP"/>
    <property type="match status" value="1"/>
</dbReference>
<dbReference type="GO" id="GO:0020037">
    <property type="term" value="F:heme binding"/>
    <property type="evidence" value="ECO:0007669"/>
    <property type="project" value="InterPro"/>
</dbReference>
<dbReference type="Gene3D" id="1.10.760.10">
    <property type="entry name" value="Cytochrome c-like domain"/>
    <property type="match status" value="1"/>
</dbReference>
<name>A0A3S0PGI3_9GAMM</name>
<dbReference type="GO" id="GO:0046872">
    <property type="term" value="F:metal ion binding"/>
    <property type="evidence" value="ECO:0007669"/>
    <property type="project" value="UniProtKB-KW"/>
</dbReference>
<gene>
    <name evidence="9" type="ORF">EKH79_08775</name>
</gene>
<accession>A0A3S0PGI3</accession>
<sequence length="107" mass="11312">MRTFLVVALGLTCALQALAADMPPKPVRLGLCAACHGETGMAQIPGAPNLAGQKLDYLRKALKDYRDGSRDVPLMRAAIGPVSDADLDQLARWYSAQTPPPQAAGQP</sequence>
<dbReference type="OrthoDB" id="9796421at2"/>
<dbReference type="Proteomes" id="UP000267077">
    <property type="component" value="Unassembled WGS sequence"/>
</dbReference>
<keyword evidence="2 6" id="KW-0349">Heme</keyword>
<keyword evidence="7" id="KW-0732">Signal</keyword>
<evidence type="ECO:0000256" key="4">
    <source>
        <dbReference type="ARBA" id="ARBA00022982"/>
    </source>
</evidence>
<keyword evidence="5 6" id="KW-0408">Iron</keyword>
<evidence type="ECO:0000256" key="5">
    <source>
        <dbReference type="ARBA" id="ARBA00023004"/>
    </source>
</evidence>
<organism evidence="9 10">
    <name type="scientific">Dyella dinghuensis</name>
    <dbReference type="NCBI Taxonomy" id="1920169"/>
    <lineage>
        <taxon>Bacteria</taxon>
        <taxon>Pseudomonadati</taxon>
        <taxon>Pseudomonadota</taxon>
        <taxon>Gammaproteobacteria</taxon>
        <taxon>Lysobacterales</taxon>
        <taxon>Rhodanobacteraceae</taxon>
        <taxon>Dyella</taxon>
    </lineage>
</organism>
<dbReference type="InterPro" id="IPR050597">
    <property type="entry name" value="Cytochrome_c_Oxidase_Subunit"/>
</dbReference>
<evidence type="ECO:0000256" key="2">
    <source>
        <dbReference type="ARBA" id="ARBA00022617"/>
    </source>
</evidence>
<feature type="signal peptide" evidence="7">
    <location>
        <begin position="1"/>
        <end position="19"/>
    </location>
</feature>
<dbReference type="Pfam" id="PF13442">
    <property type="entry name" value="Cytochrome_CBB3"/>
    <property type="match status" value="1"/>
</dbReference>
<evidence type="ECO:0000256" key="6">
    <source>
        <dbReference type="PROSITE-ProRule" id="PRU00433"/>
    </source>
</evidence>
<protein>
    <submittedName>
        <fullName evidence="9">C-type cytochrome</fullName>
    </submittedName>
</protein>
<dbReference type="EMBL" id="RYZR01000005">
    <property type="protein sequence ID" value="RUL64139.1"/>
    <property type="molecule type" value="Genomic_DNA"/>
</dbReference>
<dbReference type="InterPro" id="IPR009056">
    <property type="entry name" value="Cyt_c-like_dom"/>
</dbReference>